<evidence type="ECO:0000313" key="2">
    <source>
        <dbReference type="RefSeq" id="XP_056697565.1"/>
    </source>
</evidence>
<sequence length="212" mass="24198">MDNSWVVKNVVNEHLNPNPTPTKSTHISMFKVKKITDIILNQIVNDHESGAPVAQIFNNLAGRRNGVENIGFTKKDMHNFLNKRMRLRLRDGDAATMINYLDKMTKDNQIFFHLHRVDKTRRLQDVMWVDARSRAAYKYFGDVMGSGKINWVGGKFRFGCGILKHVKDLNPYSEPHTVNLSLVPAVVSSEHLWFPGEVSFDPYPFSTASLVP</sequence>
<dbReference type="Proteomes" id="UP000813463">
    <property type="component" value="Chromosome 4"/>
</dbReference>
<dbReference type="PANTHER" id="PTHR47718">
    <property type="entry name" value="OS01G0519700 PROTEIN"/>
    <property type="match status" value="1"/>
</dbReference>
<proteinExistence type="predicted"/>
<dbReference type="PANTHER" id="PTHR47718:SF13">
    <property type="entry name" value="OS09G0290500 PROTEIN"/>
    <property type="match status" value="1"/>
</dbReference>
<evidence type="ECO:0000313" key="1">
    <source>
        <dbReference type="Proteomes" id="UP000813463"/>
    </source>
</evidence>
<dbReference type="GeneID" id="130471452"/>
<dbReference type="RefSeq" id="XP_056697565.1">
    <property type="nucleotide sequence ID" value="XM_056841587.1"/>
</dbReference>
<gene>
    <name evidence="2" type="primary">LOC130471452</name>
</gene>
<reference evidence="1" key="1">
    <citation type="journal article" date="2021" name="Nat. Commun.">
        <title>Genomic analyses provide insights into spinach domestication and the genetic basis of agronomic traits.</title>
        <authorList>
            <person name="Cai X."/>
            <person name="Sun X."/>
            <person name="Xu C."/>
            <person name="Sun H."/>
            <person name="Wang X."/>
            <person name="Ge C."/>
            <person name="Zhang Z."/>
            <person name="Wang Q."/>
            <person name="Fei Z."/>
            <person name="Jiao C."/>
            <person name="Wang Q."/>
        </authorList>
    </citation>
    <scope>NUCLEOTIDE SEQUENCE [LARGE SCALE GENOMIC DNA]</scope>
    <source>
        <strain evidence="1">cv. Varoflay</strain>
    </source>
</reference>
<reference evidence="2" key="2">
    <citation type="submission" date="2025-08" db="UniProtKB">
        <authorList>
            <consortium name="RefSeq"/>
        </authorList>
    </citation>
    <scope>IDENTIFICATION</scope>
    <source>
        <tissue evidence="2">Leaf</tissue>
    </source>
</reference>
<organism evidence="1 2">
    <name type="scientific">Spinacia oleracea</name>
    <name type="common">Spinach</name>
    <dbReference type="NCBI Taxonomy" id="3562"/>
    <lineage>
        <taxon>Eukaryota</taxon>
        <taxon>Viridiplantae</taxon>
        <taxon>Streptophyta</taxon>
        <taxon>Embryophyta</taxon>
        <taxon>Tracheophyta</taxon>
        <taxon>Spermatophyta</taxon>
        <taxon>Magnoliopsida</taxon>
        <taxon>eudicotyledons</taxon>
        <taxon>Gunneridae</taxon>
        <taxon>Pentapetalae</taxon>
        <taxon>Caryophyllales</taxon>
        <taxon>Chenopodiaceae</taxon>
        <taxon>Chenopodioideae</taxon>
        <taxon>Anserineae</taxon>
        <taxon>Spinacia</taxon>
    </lineage>
</organism>
<accession>A0ABM3RPR4</accession>
<keyword evidence="1" id="KW-1185">Reference proteome</keyword>
<name>A0ABM3RPR4_SPIOL</name>
<protein>
    <submittedName>
        <fullName evidence="2">Protein FAR1-RELATED SEQUENCE 5-like</fullName>
    </submittedName>
</protein>